<name>W1P9N6_AMBTC</name>
<dbReference type="Gramene" id="ERN03675">
    <property type="protein sequence ID" value="ERN03675"/>
    <property type="gene ID" value="AMTR_s00144p00083740"/>
</dbReference>
<evidence type="ECO:0000313" key="3">
    <source>
        <dbReference type="Proteomes" id="UP000017836"/>
    </source>
</evidence>
<dbReference type="AlphaFoldDB" id="W1P9N6"/>
<feature type="region of interest" description="Disordered" evidence="1">
    <location>
        <begin position="1"/>
        <end position="53"/>
    </location>
</feature>
<feature type="compositionally biased region" description="Polar residues" evidence="1">
    <location>
        <begin position="1"/>
        <end position="10"/>
    </location>
</feature>
<protein>
    <submittedName>
        <fullName evidence="2">Uncharacterized protein</fullName>
    </submittedName>
</protein>
<evidence type="ECO:0000256" key="1">
    <source>
        <dbReference type="SAM" id="MobiDB-lite"/>
    </source>
</evidence>
<evidence type="ECO:0000313" key="2">
    <source>
        <dbReference type="EMBL" id="ERN03675.1"/>
    </source>
</evidence>
<dbReference type="HOGENOM" id="CLU_666239_0_0_1"/>
<proteinExistence type="predicted"/>
<accession>W1P9N6</accession>
<organism evidence="2 3">
    <name type="scientific">Amborella trichopoda</name>
    <dbReference type="NCBI Taxonomy" id="13333"/>
    <lineage>
        <taxon>Eukaryota</taxon>
        <taxon>Viridiplantae</taxon>
        <taxon>Streptophyta</taxon>
        <taxon>Embryophyta</taxon>
        <taxon>Tracheophyta</taxon>
        <taxon>Spermatophyta</taxon>
        <taxon>Magnoliopsida</taxon>
        <taxon>Amborellales</taxon>
        <taxon>Amborellaceae</taxon>
        <taxon>Amborella</taxon>
    </lineage>
</organism>
<dbReference type="Proteomes" id="UP000017836">
    <property type="component" value="Unassembled WGS sequence"/>
</dbReference>
<feature type="compositionally biased region" description="Polar residues" evidence="1">
    <location>
        <begin position="136"/>
        <end position="152"/>
    </location>
</feature>
<sequence>MVPMVQTANPFSPLALSPGPPEPVAASPLLPDTHHLLSDASPPSSRGHHLPVANMPPSLMTAVAPPASISATLVLPLPPVHPSKAYDPDLSTSLATYPHPPPKVSSSLGTNGSLPMPIFTFTFWSFTHTQVFSQPAPNGLSSRATPPNSSTPVGGEPSAVLSSLQPPPEEELPLPLATLPFLTPLSPLLPSSAPPPPLLPPFDSEPLSPFASLAPAPTYLSPTSPPLINLDSPPGAVSDTPWLVRHYLLPLKKYHPTIWTSSLVLLSSPLPLFWLGFLLTTTVETLLLSLSQYRCPTLRSLSGLCGPFSGLWSGSPWFFDFFHPPPVAQILLPPSIIPSENPTDPSASLEVFGSAPAVNIFNRPTPEDGLSPIGVPALPGPSSIEAPLKWELLSVRAPPALQLLSIPCTLRRQ</sequence>
<reference evidence="3" key="1">
    <citation type="journal article" date="2013" name="Science">
        <title>The Amborella genome and the evolution of flowering plants.</title>
        <authorList>
            <consortium name="Amborella Genome Project"/>
        </authorList>
    </citation>
    <scope>NUCLEOTIDE SEQUENCE [LARGE SCALE GENOMIC DNA]</scope>
</reference>
<gene>
    <name evidence="2" type="ORF">AMTR_s00144p00083740</name>
</gene>
<keyword evidence="3" id="KW-1185">Reference proteome</keyword>
<dbReference type="EMBL" id="KI394342">
    <property type="protein sequence ID" value="ERN03675.1"/>
    <property type="molecule type" value="Genomic_DNA"/>
</dbReference>
<feature type="region of interest" description="Disordered" evidence="1">
    <location>
        <begin position="136"/>
        <end position="169"/>
    </location>
</feature>